<feature type="transmembrane region" description="Helical" evidence="6">
    <location>
        <begin position="6"/>
        <end position="29"/>
    </location>
</feature>
<dbReference type="EMBL" id="CP006577">
    <property type="protein sequence ID" value="AIG99075.1"/>
    <property type="molecule type" value="Genomic_DNA"/>
</dbReference>
<name>A0A075WFD1_ARCFL</name>
<keyword evidence="4 6" id="KW-1133">Transmembrane helix</keyword>
<dbReference type="InterPro" id="IPR005899">
    <property type="entry name" value="Na_pump_deCOase"/>
</dbReference>
<sequence length="93" mass="10343">MIDLAIMLTVEGMGVVFLVLSILALFMWLMGKVAGSANKEKIEISSDSTGFSEKEIFAIVAALSRHEGLQVVEISAPQNWKRVARLYAMRWVE</sequence>
<dbReference type="RefSeq" id="WP_010879578.1">
    <property type="nucleotide sequence ID" value="NZ_CP006577.1"/>
</dbReference>
<dbReference type="NCBIfam" id="TIGR01195">
    <property type="entry name" value="oadG_fam"/>
    <property type="match status" value="1"/>
</dbReference>
<dbReference type="Proteomes" id="UP000028501">
    <property type="component" value="Chromosome"/>
</dbReference>
<keyword evidence="5 6" id="KW-0472">Membrane</keyword>
<evidence type="ECO:0000256" key="5">
    <source>
        <dbReference type="ARBA" id="ARBA00023136"/>
    </source>
</evidence>
<evidence type="ECO:0000313" key="8">
    <source>
        <dbReference type="Proteomes" id="UP000028501"/>
    </source>
</evidence>
<reference evidence="7 8" key="1">
    <citation type="submission" date="2013-07" db="EMBL/GenBank/DDBJ databases">
        <title>Genome of Archaeoglobus fulgidus.</title>
        <authorList>
            <person name="Fiebig A."/>
            <person name="Birkeland N.-K."/>
        </authorList>
    </citation>
    <scope>NUCLEOTIDE SEQUENCE [LARGE SCALE GENOMIC DNA]</scope>
    <source>
        <strain evidence="7 8">DSM 8774</strain>
    </source>
</reference>
<dbReference type="GO" id="GO:0036376">
    <property type="term" value="P:sodium ion export across plasma membrane"/>
    <property type="evidence" value="ECO:0007669"/>
    <property type="project" value="InterPro"/>
</dbReference>
<protein>
    <submittedName>
        <fullName evidence="7">Sodium pump decarboxylase, gamma subunit</fullName>
    </submittedName>
</protein>
<evidence type="ECO:0000256" key="6">
    <source>
        <dbReference type="SAM" id="Phobius"/>
    </source>
</evidence>
<keyword evidence="2" id="KW-1003">Cell membrane</keyword>
<organism evidence="7 8">
    <name type="scientific">Archaeoglobus fulgidus DSM 8774</name>
    <dbReference type="NCBI Taxonomy" id="1344584"/>
    <lineage>
        <taxon>Archaea</taxon>
        <taxon>Methanobacteriati</taxon>
        <taxon>Methanobacteriota</taxon>
        <taxon>Archaeoglobi</taxon>
        <taxon>Archaeoglobales</taxon>
        <taxon>Archaeoglobaceae</taxon>
        <taxon>Archaeoglobus</taxon>
    </lineage>
</organism>
<dbReference type="GO" id="GO:0015081">
    <property type="term" value="F:sodium ion transmembrane transporter activity"/>
    <property type="evidence" value="ECO:0007669"/>
    <property type="project" value="InterPro"/>
</dbReference>
<proteinExistence type="predicted"/>
<evidence type="ECO:0000256" key="3">
    <source>
        <dbReference type="ARBA" id="ARBA00022692"/>
    </source>
</evidence>
<evidence type="ECO:0000256" key="4">
    <source>
        <dbReference type="ARBA" id="ARBA00022989"/>
    </source>
</evidence>
<dbReference type="HOGENOM" id="CLU_2392722_0_0_2"/>
<dbReference type="AlphaFoldDB" id="A0A075WFD1"/>
<dbReference type="Pfam" id="PF04277">
    <property type="entry name" value="OAD_gamma"/>
    <property type="match status" value="1"/>
</dbReference>
<accession>A0A075WFD1</accession>
<comment type="subcellular location">
    <subcellularLocation>
        <location evidence="1">Cell membrane</location>
    </subcellularLocation>
</comment>
<dbReference type="GeneID" id="24795834"/>
<keyword evidence="3 6" id="KW-0812">Transmembrane</keyword>
<evidence type="ECO:0000313" key="7">
    <source>
        <dbReference type="EMBL" id="AIG99075.1"/>
    </source>
</evidence>
<evidence type="ECO:0000256" key="2">
    <source>
        <dbReference type="ARBA" id="ARBA00022475"/>
    </source>
</evidence>
<evidence type="ECO:0000256" key="1">
    <source>
        <dbReference type="ARBA" id="ARBA00004236"/>
    </source>
</evidence>
<dbReference type="KEGG" id="afg:AFULGI_00023550"/>
<gene>
    <name evidence="7" type="ORF">AFULGI_00023550</name>
</gene>
<dbReference type="GO" id="GO:0005886">
    <property type="term" value="C:plasma membrane"/>
    <property type="evidence" value="ECO:0007669"/>
    <property type="project" value="UniProtKB-SubCell"/>
</dbReference>